<feature type="region of interest" description="Disordered" evidence="3">
    <location>
        <begin position="162"/>
        <end position="186"/>
    </location>
</feature>
<reference evidence="5" key="1">
    <citation type="submission" date="2023-01" db="EMBL/GenBank/DDBJ databases">
        <authorList>
            <person name="Van Ghelder C."/>
            <person name="Rancurel C."/>
        </authorList>
    </citation>
    <scope>NUCLEOTIDE SEQUENCE</scope>
    <source>
        <strain evidence="5">CNCM I-4278</strain>
    </source>
</reference>
<evidence type="ECO:0000313" key="5">
    <source>
        <dbReference type="EMBL" id="CAI6340826.1"/>
    </source>
</evidence>
<proteinExistence type="predicted"/>
<evidence type="ECO:0000259" key="4">
    <source>
        <dbReference type="PROSITE" id="PS50048"/>
    </source>
</evidence>
<dbReference type="InterPro" id="IPR007219">
    <property type="entry name" value="XnlR_reg_dom"/>
</dbReference>
<dbReference type="AlphaFoldDB" id="A0A9W4UTS7"/>
<sequence length="774" mass="84105">MPTSQPHITIRTGLSNMGSPTEAAPPGEDSQKIKRAQKACLNCRKRKSRCLLDQGGEIPCLRCKKENRECVLGGSNRGGRRVRRKTVPSLSTFAQEENSFPLGNVGTTPWVRVDSESVQQQQHQQPPASDSQLPRSQSPNSEIQFGYLQNPSDALGILARVAESSSEETGSSANGHPQGPHNMSGTQPLVSLNIPYALLSNGSLTLPILHNLLARYKENYHPYYPLVPAATFDTSRLAVTAKKEPHLLTAVLLISSKDLSEEPHIYEACATHMKSLVSDLAAGGDADVEAVEALLILAEWAPYTQRRSGKVGKGEEDKESWMHVGLALRIAYFLALDKYSFRYVDQGKDPQHSRKRLLWTAAYVSDRHISIRIGKAFWSRGPGPLTTLRREDYPSLMPSGPNEEDYASIFQANLELTQLFSNVHDVLYSNPGSSFRTHMSGSYIKFIDDFRSAIYGWKSVWGTLTCSPSLKACLLMSYDYLRLYINAFAFQATILRALPPSNQSTDPPLQNPTPAGPGMQVPQRVFANNVGAVGDVRFIYEGLDAAKAILTTANHFVDPEKALRYMPLRYYLYLVYAGVFLYRARCTGVISTDEDRAIRAMINETVSRLRRSSVAADTGIQHPGNRYSQLLELLWAKVPRKDKPSRHSFRHPGTHIASTPLDVPGYGGAATPGAGIPATSPSHATSTTTGESPAMTEQMGDFGWTDLSAVGDFAMNGGAAAGAGAGANGNAEEAALWSGFLPLDMGWSSALAGGGTGLSWDGMGMDGSGLGMAF</sequence>
<keyword evidence="1" id="KW-0479">Metal-binding</keyword>
<dbReference type="GO" id="GO:0005634">
    <property type="term" value="C:nucleus"/>
    <property type="evidence" value="ECO:0007669"/>
    <property type="project" value="TreeGrafter"/>
</dbReference>
<feature type="compositionally biased region" description="Low complexity" evidence="3">
    <location>
        <begin position="163"/>
        <end position="172"/>
    </location>
</feature>
<dbReference type="GO" id="GO:0003677">
    <property type="term" value="F:DNA binding"/>
    <property type="evidence" value="ECO:0007669"/>
    <property type="project" value="InterPro"/>
</dbReference>
<dbReference type="PANTHER" id="PTHR31644:SF1">
    <property type="entry name" value="ZN(II)2CYS6 TRANSCRIPTION FACTOR (EUROFUNG)"/>
    <property type="match status" value="1"/>
</dbReference>
<dbReference type="Pfam" id="PF00172">
    <property type="entry name" value="Zn_clus"/>
    <property type="match status" value="1"/>
</dbReference>
<evidence type="ECO:0000256" key="1">
    <source>
        <dbReference type="ARBA" id="ARBA00022723"/>
    </source>
</evidence>
<dbReference type="GO" id="GO:0000981">
    <property type="term" value="F:DNA-binding transcription factor activity, RNA polymerase II-specific"/>
    <property type="evidence" value="ECO:0007669"/>
    <property type="project" value="InterPro"/>
</dbReference>
<dbReference type="PANTHER" id="PTHR31644">
    <property type="entry name" value="TRANSCRIPTIONAL ACTIVATOR ARO80-RELATED"/>
    <property type="match status" value="1"/>
</dbReference>
<feature type="region of interest" description="Disordered" evidence="3">
    <location>
        <begin position="1"/>
        <end position="33"/>
    </location>
</feature>
<keyword evidence="6" id="KW-1185">Reference proteome</keyword>
<accession>A0A9W4UTS7</accession>
<feature type="region of interest" description="Disordered" evidence="3">
    <location>
        <begin position="115"/>
        <end position="145"/>
    </location>
</feature>
<dbReference type="SMART" id="SM00066">
    <property type="entry name" value="GAL4"/>
    <property type="match status" value="1"/>
</dbReference>
<evidence type="ECO:0000313" key="6">
    <source>
        <dbReference type="Proteomes" id="UP001152607"/>
    </source>
</evidence>
<feature type="compositionally biased region" description="Polar residues" evidence="3">
    <location>
        <begin position="1"/>
        <end position="19"/>
    </location>
</feature>
<dbReference type="SUPFAM" id="SSF57701">
    <property type="entry name" value="Zn2/Cys6 DNA-binding domain"/>
    <property type="match status" value="1"/>
</dbReference>
<evidence type="ECO:0000256" key="2">
    <source>
        <dbReference type="ARBA" id="ARBA00023242"/>
    </source>
</evidence>
<organism evidence="5 6">
    <name type="scientific">Periconia digitata</name>
    <dbReference type="NCBI Taxonomy" id="1303443"/>
    <lineage>
        <taxon>Eukaryota</taxon>
        <taxon>Fungi</taxon>
        <taxon>Dikarya</taxon>
        <taxon>Ascomycota</taxon>
        <taxon>Pezizomycotina</taxon>
        <taxon>Dothideomycetes</taxon>
        <taxon>Pleosporomycetidae</taxon>
        <taxon>Pleosporales</taxon>
        <taxon>Massarineae</taxon>
        <taxon>Periconiaceae</taxon>
        <taxon>Periconia</taxon>
    </lineage>
</organism>
<gene>
    <name evidence="5" type="ORF">PDIGIT_LOCUS14011</name>
</gene>
<dbReference type="InterPro" id="IPR036864">
    <property type="entry name" value="Zn2-C6_fun-type_DNA-bd_sf"/>
</dbReference>
<dbReference type="GO" id="GO:0006351">
    <property type="term" value="P:DNA-templated transcription"/>
    <property type="evidence" value="ECO:0007669"/>
    <property type="project" value="InterPro"/>
</dbReference>
<dbReference type="InterPro" id="IPR052780">
    <property type="entry name" value="AAA_Catabolism_Regulators"/>
</dbReference>
<keyword evidence="2" id="KW-0539">Nucleus</keyword>
<evidence type="ECO:0000256" key="3">
    <source>
        <dbReference type="SAM" id="MobiDB-lite"/>
    </source>
</evidence>
<dbReference type="OrthoDB" id="5818554at2759"/>
<dbReference type="Gene3D" id="4.10.240.10">
    <property type="entry name" value="Zn(2)-C6 fungal-type DNA-binding domain"/>
    <property type="match status" value="1"/>
</dbReference>
<dbReference type="CDD" id="cd00067">
    <property type="entry name" value="GAL4"/>
    <property type="match status" value="1"/>
</dbReference>
<dbReference type="Pfam" id="PF04082">
    <property type="entry name" value="Fungal_trans"/>
    <property type="match status" value="1"/>
</dbReference>
<dbReference type="PROSITE" id="PS50048">
    <property type="entry name" value="ZN2_CY6_FUNGAL_2"/>
    <property type="match status" value="1"/>
</dbReference>
<feature type="domain" description="Zn(2)-C6 fungal-type" evidence="4">
    <location>
        <begin position="39"/>
        <end position="72"/>
    </location>
</feature>
<comment type="caution">
    <text evidence="5">The sequence shown here is derived from an EMBL/GenBank/DDBJ whole genome shotgun (WGS) entry which is preliminary data.</text>
</comment>
<feature type="compositionally biased region" description="Polar residues" evidence="3">
    <location>
        <begin position="126"/>
        <end position="145"/>
    </location>
</feature>
<feature type="compositionally biased region" description="Low complexity" evidence="3">
    <location>
        <begin position="671"/>
        <end position="689"/>
    </location>
</feature>
<dbReference type="CDD" id="cd12148">
    <property type="entry name" value="fungal_TF_MHR"/>
    <property type="match status" value="1"/>
</dbReference>
<dbReference type="EMBL" id="CAOQHR010000011">
    <property type="protein sequence ID" value="CAI6340826.1"/>
    <property type="molecule type" value="Genomic_DNA"/>
</dbReference>
<name>A0A9W4UTS7_9PLEO</name>
<dbReference type="InterPro" id="IPR001138">
    <property type="entry name" value="Zn2Cys6_DnaBD"/>
</dbReference>
<protein>
    <recommendedName>
        <fullName evidence="4">Zn(2)-C6 fungal-type domain-containing protein</fullName>
    </recommendedName>
</protein>
<dbReference type="GO" id="GO:0008270">
    <property type="term" value="F:zinc ion binding"/>
    <property type="evidence" value="ECO:0007669"/>
    <property type="project" value="InterPro"/>
</dbReference>
<dbReference type="Proteomes" id="UP001152607">
    <property type="component" value="Unassembled WGS sequence"/>
</dbReference>
<dbReference type="PROSITE" id="PS00463">
    <property type="entry name" value="ZN2_CY6_FUNGAL_1"/>
    <property type="match status" value="1"/>
</dbReference>
<feature type="region of interest" description="Disordered" evidence="3">
    <location>
        <begin position="667"/>
        <end position="694"/>
    </location>
</feature>
<dbReference type="SMART" id="SM00906">
    <property type="entry name" value="Fungal_trans"/>
    <property type="match status" value="1"/>
</dbReference>